<dbReference type="Pfam" id="PF00175">
    <property type="entry name" value="NAD_binding_1"/>
    <property type="match status" value="1"/>
</dbReference>
<keyword evidence="5" id="KW-0274">FAD</keyword>
<name>A0A9W6UA89_9STRA</name>
<dbReference type="Gene3D" id="3.40.50.80">
    <property type="entry name" value="Nucleotide-binding domain of ferredoxin-NADP reductase (FNR) module"/>
    <property type="match status" value="1"/>
</dbReference>
<dbReference type="AlphaFoldDB" id="A0A9W6UA89"/>
<proteinExistence type="predicted"/>
<evidence type="ECO:0000259" key="8">
    <source>
        <dbReference type="Pfam" id="PF00175"/>
    </source>
</evidence>
<dbReference type="EMBL" id="BSXT01000514">
    <property type="protein sequence ID" value="GMF29062.1"/>
    <property type="molecule type" value="Genomic_DNA"/>
</dbReference>
<comment type="caution">
    <text evidence="9">The sequence shown here is derived from an EMBL/GenBank/DDBJ whole genome shotgun (WGS) entry which is preliminary data.</text>
</comment>
<keyword evidence="10" id="KW-1185">Reference proteome</keyword>
<keyword evidence="4" id="KW-0288">FMN</keyword>
<keyword evidence="7" id="KW-0560">Oxidoreductase</keyword>
<organism evidence="9 10">
    <name type="scientific">Phytophthora fragariaefolia</name>
    <dbReference type="NCBI Taxonomy" id="1490495"/>
    <lineage>
        <taxon>Eukaryota</taxon>
        <taxon>Sar</taxon>
        <taxon>Stramenopiles</taxon>
        <taxon>Oomycota</taxon>
        <taxon>Peronosporomycetes</taxon>
        <taxon>Peronosporales</taxon>
        <taxon>Peronosporaceae</taxon>
        <taxon>Phytophthora</taxon>
    </lineage>
</organism>
<feature type="domain" description="Oxidoreductase FAD/NAD(P)-binding" evidence="8">
    <location>
        <begin position="86"/>
        <end position="198"/>
    </location>
</feature>
<evidence type="ECO:0000256" key="4">
    <source>
        <dbReference type="ARBA" id="ARBA00022643"/>
    </source>
</evidence>
<protein>
    <submittedName>
        <fullName evidence="9">Unnamed protein product</fullName>
    </submittedName>
</protein>
<dbReference type="InterPro" id="IPR039261">
    <property type="entry name" value="FNR_nucleotide-bd"/>
</dbReference>
<dbReference type="GO" id="GO:0050667">
    <property type="term" value="P:homocysteine metabolic process"/>
    <property type="evidence" value="ECO:0007669"/>
    <property type="project" value="TreeGrafter"/>
</dbReference>
<evidence type="ECO:0000256" key="7">
    <source>
        <dbReference type="ARBA" id="ARBA00023002"/>
    </source>
</evidence>
<evidence type="ECO:0000256" key="6">
    <source>
        <dbReference type="ARBA" id="ARBA00022857"/>
    </source>
</evidence>
<keyword evidence="3" id="KW-0285">Flavoprotein</keyword>
<dbReference type="SUPFAM" id="SSF52343">
    <property type="entry name" value="Ferredoxin reductase-like, C-terminal NADP-linked domain"/>
    <property type="match status" value="1"/>
</dbReference>
<dbReference type="InterPro" id="IPR001709">
    <property type="entry name" value="Flavoprot_Pyr_Nucl_cyt_Rdtase"/>
</dbReference>
<comment type="cofactor">
    <cofactor evidence="1">
        <name>FMN</name>
        <dbReference type="ChEBI" id="CHEBI:58210"/>
    </cofactor>
</comment>
<dbReference type="GO" id="GO:0030586">
    <property type="term" value="F:[methionine synthase] reductase (NADPH) activity"/>
    <property type="evidence" value="ECO:0007669"/>
    <property type="project" value="TreeGrafter"/>
</dbReference>
<keyword evidence="6" id="KW-0521">NADP</keyword>
<dbReference type="GO" id="GO:0010181">
    <property type="term" value="F:FMN binding"/>
    <property type="evidence" value="ECO:0007669"/>
    <property type="project" value="TreeGrafter"/>
</dbReference>
<evidence type="ECO:0000256" key="5">
    <source>
        <dbReference type="ARBA" id="ARBA00022827"/>
    </source>
</evidence>
<dbReference type="Proteomes" id="UP001165121">
    <property type="component" value="Unassembled WGS sequence"/>
</dbReference>
<dbReference type="InterPro" id="IPR017938">
    <property type="entry name" value="Riboflavin_synthase-like_b-brl"/>
</dbReference>
<dbReference type="OrthoDB" id="1856718at2759"/>
<dbReference type="SUPFAM" id="SSF63380">
    <property type="entry name" value="Riboflavin synthase domain-like"/>
    <property type="match status" value="1"/>
</dbReference>
<dbReference type="GO" id="GO:0005829">
    <property type="term" value="C:cytosol"/>
    <property type="evidence" value="ECO:0007669"/>
    <property type="project" value="TreeGrafter"/>
</dbReference>
<dbReference type="GO" id="GO:0050660">
    <property type="term" value="F:flavin adenine dinucleotide binding"/>
    <property type="evidence" value="ECO:0007669"/>
    <property type="project" value="TreeGrafter"/>
</dbReference>
<comment type="cofactor">
    <cofactor evidence="2">
        <name>FAD</name>
        <dbReference type="ChEBI" id="CHEBI:57692"/>
    </cofactor>
</comment>
<accession>A0A9W6UA89</accession>
<evidence type="ECO:0000256" key="2">
    <source>
        <dbReference type="ARBA" id="ARBA00001974"/>
    </source>
</evidence>
<evidence type="ECO:0000313" key="10">
    <source>
        <dbReference type="Proteomes" id="UP001165121"/>
    </source>
</evidence>
<reference evidence="9" key="1">
    <citation type="submission" date="2023-04" db="EMBL/GenBank/DDBJ databases">
        <title>Phytophthora fragariaefolia NBRC 109709.</title>
        <authorList>
            <person name="Ichikawa N."/>
            <person name="Sato H."/>
            <person name="Tonouchi N."/>
        </authorList>
    </citation>
    <scope>NUCLEOTIDE SEQUENCE</scope>
    <source>
        <strain evidence="9">NBRC 109709</strain>
    </source>
</reference>
<dbReference type="PANTHER" id="PTHR19384:SF84">
    <property type="entry name" value="METHIONINE SYNTHASE REDUCTASE"/>
    <property type="match status" value="1"/>
</dbReference>
<evidence type="ECO:0000256" key="3">
    <source>
        <dbReference type="ARBA" id="ARBA00022630"/>
    </source>
</evidence>
<dbReference type="PRINTS" id="PR00371">
    <property type="entry name" value="FPNCR"/>
</dbReference>
<sequence>MPRYYSITTSPLIDPTRLSVAFTIVEHTVGDHGLRRRGLCTNWLNKICQPLIGVDASLVAGVKIPIFLRGTQGFHLPDNAQSPMLLIGPGTGVAPFIGFLQHRHHEAKTTNFTYGDSYLFFGCRRKSEDWLFRKQMKEYVANGTLTQLFTAFSRDHDEKHYVQHDLHNNGKLVCDLLLGSDGYVFMCGDGLAMAKDVHAALVQILVANAGLSLQDAEQKLQELGMQHRYVRDIW</sequence>
<evidence type="ECO:0000313" key="9">
    <source>
        <dbReference type="EMBL" id="GMF29062.1"/>
    </source>
</evidence>
<dbReference type="Gene3D" id="2.40.30.10">
    <property type="entry name" value="Translation factors"/>
    <property type="match status" value="1"/>
</dbReference>
<dbReference type="FunFam" id="3.40.50.80:FF:000001">
    <property type="entry name" value="NADPH--cytochrome P450 reductase 1"/>
    <property type="match status" value="1"/>
</dbReference>
<dbReference type="PANTHER" id="PTHR19384">
    <property type="entry name" value="NITRIC OXIDE SYNTHASE-RELATED"/>
    <property type="match status" value="1"/>
</dbReference>
<dbReference type="InterPro" id="IPR001433">
    <property type="entry name" value="OxRdtase_FAD/NAD-bd"/>
</dbReference>
<gene>
    <name evidence="9" type="ORF">Pfra01_000614600</name>
</gene>
<dbReference type="GO" id="GO:0009086">
    <property type="term" value="P:methionine biosynthetic process"/>
    <property type="evidence" value="ECO:0007669"/>
    <property type="project" value="TreeGrafter"/>
</dbReference>
<evidence type="ECO:0000256" key="1">
    <source>
        <dbReference type="ARBA" id="ARBA00001917"/>
    </source>
</evidence>